<accession>A0ACC0AGD1</accession>
<reference evidence="2" key="1">
    <citation type="journal article" date="2023" name="Nat. Plants">
        <title>Single-cell RNA sequencing provides a high-resolution roadmap for understanding the multicellular compartmentation of specialized metabolism.</title>
        <authorList>
            <person name="Sun S."/>
            <person name="Shen X."/>
            <person name="Li Y."/>
            <person name="Li Y."/>
            <person name="Wang S."/>
            <person name="Li R."/>
            <person name="Zhang H."/>
            <person name="Shen G."/>
            <person name="Guo B."/>
            <person name="Wei J."/>
            <person name="Xu J."/>
            <person name="St-Pierre B."/>
            <person name="Chen S."/>
            <person name="Sun C."/>
        </authorList>
    </citation>
    <scope>NUCLEOTIDE SEQUENCE [LARGE SCALE GENOMIC DNA]</scope>
</reference>
<protein>
    <submittedName>
        <fullName evidence="1">Uncharacterized protein</fullName>
    </submittedName>
</protein>
<organism evidence="1 2">
    <name type="scientific">Catharanthus roseus</name>
    <name type="common">Madagascar periwinkle</name>
    <name type="synonym">Vinca rosea</name>
    <dbReference type="NCBI Taxonomy" id="4058"/>
    <lineage>
        <taxon>Eukaryota</taxon>
        <taxon>Viridiplantae</taxon>
        <taxon>Streptophyta</taxon>
        <taxon>Embryophyta</taxon>
        <taxon>Tracheophyta</taxon>
        <taxon>Spermatophyta</taxon>
        <taxon>Magnoliopsida</taxon>
        <taxon>eudicotyledons</taxon>
        <taxon>Gunneridae</taxon>
        <taxon>Pentapetalae</taxon>
        <taxon>asterids</taxon>
        <taxon>lamiids</taxon>
        <taxon>Gentianales</taxon>
        <taxon>Apocynaceae</taxon>
        <taxon>Rauvolfioideae</taxon>
        <taxon>Vinceae</taxon>
        <taxon>Catharanthinae</taxon>
        <taxon>Catharanthus</taxon>
    </lineage>
</organism>
<dbReference type="Proteomes" id="UP001060085">
    <property type="component" value="Linkage Group LG06"/>
</dbReference>
<proteinExistence type="predicted"/>
<dbReference type="EMBL" id="CM044706">
    <property type="protein sequence ID" value="KAI5659874.1"/>
    <property type="molecule type" value="Genomic_DNA"/>
</dbReference>
<keyword evidence="2" id="KW-1185">Reference proteome</keyword>
<evidence type="ECO:0000313" key="1">
    <source>
        <dbReference type="EMBL" id="KAI5659874.1"/>
    </source>
</evidence>
<comment type="caution">
    <text evidence="1">The sequence shown here is derived from an EMBL/GenBank/DDBJ whole genome shotgun (WGS) entry which is preliminary data.</text>
</comment>
<gene>
    <name evidence="1" type="ORF">M9H77_28667</name>
</gene>
<sequence>MAAVRLGDKKSAPSSSSIFHCANGTVQFTIDPSAISRLSSINNSDDSSKVSFTVPDYLTVEESRASLLLLLNKLLLSSSSSSAAASELSNIILNTKSLSSRYEISAGNLTPLFDYSVAAVDGICALLDHSSSALATVIDAVTALSCEALKADITPFNLIDSGDGSSAKDEVAVASDFKVFFNGSKSVGKGGLVDSAISTVPAIHGIFRELCRLLHSKTHVQLSSGFRAAGSAEAMCIVVWALARSLSRLAEISSHRAKLLVDLSPNLATFVNAPCPIILSVDCLEELYSTLNKEEDYARFCHQVYGLLDQVWEIVSQEATLAFLSLEDIQSSEPHNADDRKNEKRKKKVVLGKGSTALIQFIKERFFNGSACNFSLSLYPRESGFENLVNKVKEIVESNESRRLPKLPKGTRDFAKEQMAIREKAFAIISDVFKRHGATALDTPVFELRETLMGKYGEDSKLIYDLADQGGELCSLRYDLTVPFARYMAMNGLTSLKRYQIAKVYRRDNPSKGRYREFYQCDLDIAGQFEKMGPDFEVIKILTELLNELHIGDYEVKLNHRKLLDGILAICGVPQEKFRTICSSIDKLDKQSFEQIKREMVNEKGLTDETADAIGTFVKERGSPMELLRKLNGEGSKFLANSESRLALDELEILFKCLEKSKCIDKVVFDLSLARGLDYYTGVIFEAVSKGATQVGSIAAGGRYDDLIGMFGTKQVPAVGISLGIERVFAIMEQQLQEDQQQIIRATETQVLVSILSDDDLSLASEIASELWDSKVKAEFMVDKRIKKQIKRAFDSGIPLMVIVGEHELNEGKVKLKDLTAAQEFDIPRNSLVQEVCTRLGVVRT</sequence>
<evidence type="ECO:0000313" key="2">
    <source>
        <dbReference type="Proteomes" id="UP001060085"/>
    </source>
</evidence>
<name>A0ACC0AGD1_CATRO</name>